<feature type="non-terminal residue" evidence="1">
    <location>
        <position position="1"/>
    </location>
</feature>
<gene>
    <name evidence="1" type="ORF">S06H3_18826</name>
</gene>
<name>X1M8B9_9ZZZZ</name>
<reference evidence="1" key="1">
    <citation type="journal article" date="2014" name="Front. Microbiol.">
        <title>High frequency of phylogenetically diverse reductive dehalogenase-homologous genes in deep subseafloor sedimentary metagenomes.</title>
        <authorList>
            <person name="Kawai M."/>
            <person name="Futagami T."/>
            <person name="Toyoda A."/>
            <person name="Takaki Y."/>
            <person name="Nishi S."/>
            <person name="Hori S."/>
            <person name="Arai W."/>
            <person name="Tsubouchi T."/>
            <person name="Morono Y."/>
            <person name="Uchiyama I."/>
            <person name="Ito T."/>
            <person name="Fujiyama A."/>
            <person name="Inagaki F."/>
            <person name="Takami H."/>
        </authorList>
    </citation>
    <scope>NUCLEOTIDE SEQUENCE</scope>
    <source>
        <strain evidence="1">Expedition CK06-06</strain>
    </source>
</reference>
<dbReference type="EMBL" id="BARV01009566">
    <property type="protein sequence ID" value="GAI02584.1"/>
    <property type="molecule type" value="Genomic_DNA"/>
</dbReference>
<evidence type="ECO:0000313" key="1">
    <source>
        <dbReference type="EMBL" id="GAI02584.1"/>
    </source>
</evidence>
<accession>X1M8B9</accession>
<protein>
    <submittedName>
        <fullName evidence="1">Uncharacterized protein</fullName>
    </submittedName>
</protein>
<dbReference type="AlphaFoldDB" id="X1M8B9"/>
<organism evidence="1">
    <name type="scientific">marine sediment metagenome</name>
    <dbReference type="NCBI Taxonomy" id="412755"/>
    <lineage>
        <taxon>unclassified sequences</taxon>
        <taxon>metagenomes</taxon>
        <taxon>ecological metagenomes</taxon>
    </lineage>
</organism>
<comment type="caution">
    <text evidence="1">The sequence shown here is derived from an EMBL/GenBank/DDBJ whole genome shotgun (WGS) entry which is preliminary data.</text>
</comment>
<proteinExistence type="predicted"/>
<sequence length="57" mass="6794">VVVFFASFRRWRTLRLQPRFAIPVDAIHPHINDPLALYQLFEQLAIQALLQLSFMER</sequence>